<dbReference type="PANTHER" id="PTHR42913:SF4">
    <property type="entry name" value="ALTERNATIVE NAD(P)H-UBIQUINONE OXIDOREDUCTASE C1, CHLOROPLASTIC_MITOCHONDRIAL"/>
    <property type="match status" value="1"/>
</dbReference>
<dbReference type="Gene3D" id="3.50.50.100">
    <property type="match status" value="1"/>
</dbReference>
<dbReference type="GO" id="GO:0003955">
    <property type="term" value="F:NAD(P)H dehydrogenase (quinone) activity"/>
    <property type="evidence" value="ECO:0007669"/>
    <property type="project" value="TreeGrafter"/>
</dbReference>
<feature type="domain" description="FAD/NAD(P)-binding" evidence="6">
    <location>
        <begin position="7"/>
        <end position="309"/>
    </location>
</feature>
<dbReference type="SUPFAM" id="SSF51905">
    <property type="entry name" value="FAD/NAD(P)-binding domain"/>
    <property type="match status" value="2"/>
</dbReference>
<evidence type="ECO:0000256" key="3">
    <source>
        <dbReference type="ARBA" id="ARBA00022630"/>
    </source>
</evidence>
<proteinExistence type="inferred from homology"/>
<sequence length="410" mass="46070">MHQEPIEICIVGGGFGGLYTALSLSGRPAVRSGQWRITLIEPKDHFLFTPLLYELITGELQRWEIAPSYRQLLAGTKIRWENRACRAIDFPNRQVRLDDGESVRYDYLVLAAGTRNRIPAIEGLAEHALTFRSLEDVERLQNTLHLLETETRAPARVAVIGGGPNGVELACKVADRLGDRGKVTLIERNSEILLNFSKGVRVASYRSLLARDITLYLNTALEKVTANSIVAVKGDIREILDADLVIWTAGTEARDWIAAIDRPKNDRGQLFVRPTLQLLDDPEVFAVGDIAEIYGGKQRIPATAQAAYQASAIVASNLVGAIEKRSLKTYRYLHLGDMLTLGRKRALVSSFGLNIGGRLADITRRFVYILRLPTKRQKIKVLQHWLKNILLKFRYKRGISRQPIESRNLR</sequence>
<keyword evidence="4" id="KW-0274">FAD</keyword>
<evidence type="ECO:0000256" key="4">
    <source>
        <dbReference type="ARBA" id="ARBA00022827"/>
    </source>
</evidence>
<keyword evidence="3" id="KW-0285">Flavoprotein</keyword>
<evidence type="ECO:0000313" key="7">
    <source>
        <dbReference type="EMBL" id="MEG3436889.1"/>
    </source>
</evidence>
<comment type="cofactor">
    <cofactor evidence="1">
        <name>FAD</name>
        <dbReference type="ChEBI" id="CHEBI:57692"/>
    </cofactor>
</comment>
<dbReference type="Pfam" id="PF07992">
    <property type="entry name" value="Pyr_redox_2"/>
    <property type="match status" value="1"/>
</dbReference>
<dbReference type="InterPro" id="IPR036188">
    <property type="entry name" value="FAD/NAD-bd_sf"/>
</dbReference>
<dbReference type="PRINTS" id="PR00411">
    <property type="entry name" value="PNDRDTASEI"/>
</dbReference>
<dbReference type="EMBL" id="JBAFSM010000011">
    <property type="protein sequence ID" value="MEG3436889.1"/>
    <property type="molecule type" value="Genomic_DNA"/>
</dbReference>
<accession>A0AAW9QW31</accession>
<evidence type="ECO:0000313" key="8">
    <source>
        <dbReference type="Proteomes" id="UP001328733"/>
    </source>
</evidence>
<keyword evidence="5 7" id="KW-0560">Oxidoreductase</keyword>
<dbReference type="GO" id="GO:0019646">
    <property type="term" value="P:aerobic electron transport chain"/>
    <property type="evidence" value="ECO:0007669"/>
    <property type="project" value="TreeGrafter"/>
</dbReference>
<comment type="caution">
    <text evidence="7">The sequence shown here is derived from an EMBL/GenBank/DDBJ whole genome shotgun (WGS) entry which is preliminary data.</text>
</comment>
<organism evidence="7 8">
    <name type="scientific">Pannus brasiliensis CCIBt3594</name>
    <dbReference type="NCBI Taxonomy" id="1427578"/>
    <lineage>
        <taxon>Bacteria</taxon>
        <taxon>Bacillati</taxon>
        <taxon>Cyanobacteriota</taxon>
        <taxon>Cyanophyceae</taxon>
        <taxon>Oscillatoriophycideae</taxon>
        <taxon>Chroococcales</taxon>
        <taxon>Microcystaceae</taxon>
        <taxon>Pannus</taxon>
    </lineage>
</organism>
<evidence type="ECO:0000256" key="5">
    <source>
        <dbReference type="ARBA" id="ARBA00023002"/>
    </source>
</evidence>
<dbReference type="Proteomes" id="UP001328733">
    <property type="component" value="Unassembled WGS sequence"/>
</dbReference>
<dbReference type="InterPro" id="IPR051169">
    <property type="entry name" value="NADH-Q_oxidoreductase"/>
</dbReference>
<reference evidence="7 8" key="1">
    <citation type="submission" date="2024-01" db="EMBL/GenBank/DDBJ databases">
        <title>Genomic insights into the taxonomy and metabolism of the cyanobacterium Pannus brasiliensis CCIBt3594.</title>
        <authorList>
            <person name="Machado M."/>
            <person name="Botero N.B."/>
            <person name="Andreote A.P.D."/>
            <person name="Feitosa A.M.T."/>
            <person name="Popin R."/>
            <person name="Sivonen K."/>
            <person name="Fiore M.F."/>
        </authorList>
    </citation>
    <scope>NUCLEOTIDE SEQUENCE [LARGE SCALE GENOMIC DNA]</scope>
    <source>
        <strain evidence="7 8">CCIBt3594</strain>
    </source>
</reference>
<dbReference type="PRINTS" id="PR00368">
    <property type="entry name" value="FADPNR"/>
</dbReference>
<gene>
    <name evidence="7" type="ORF">V0288_07135</name>
</gene>
<comment type="similarity">
    <text evidence="2">Belongs to the NADH dehydrogenase family.</text>
</comment>
<name>A0AAW9QW31_9CHRO</name>
<evidence type="ECO:0000259" key="6">
    <source>
        <dbReference type="Pfam" id="PF07992"/>
    </source>
</evidence>
<evidence type="ECO:0000256" key="2">
    <source>
        <dbReference type="ARBA" id="ARBA00005272"/>
    </source>
</evidence>
<keyword evidence="8" id="KW-1185">Reference proteome</keyword>
<dbReference type="InterPro" id="IPR023753">
    <property type="entry name" value="FAD/NAD-binding_dom"/>
</dbReference>
<protein>
    <submittedName>
        <fullName evidence="7">NAD(P)/FAD-dependent oxidoreductase</fullName>
        <ecNumber evidence="7">1.6.5.-</ecNumber>
    </submittedName>
</protein>
<dbReference type="PANTHER" id="PTHR42913">
    <property type="entry name" value="APOPTOSIS-INDUCING FACTOR 1"/>
    <property type="match status" value="1"/>
</dbReference>
<dbReference type="RefSeq" id="WP_332864357.1">
    <property type="nucleotide sequence ID" value="NZ_JBAFSM010000011.1"/>
</dbReference>
<evidence type="ECO:0000256" key="1">
    <source>
        <dbReference type="ARBA" id="ARBA00001974"/>
    </source>
</evidence>
<dbReference type="AlphaFoldDB" id="A0AAW9QW31"/>
<dbReference type="EC" id="1.6.5.-" evidence="7"/>